<name>U9TJA4_RHIID</name>
<reference evidence="1" key="1">
    <citation type="submission" date="2013-07" db="EMBL/GenBank/DDBJ databases">
        <title>The genome of an arbuscular mycorrhizal fungus provides insights into the evolution of the oldest plant symbiosis.</title>
        <authorList>
            <consortium name="DOE Joint Genome Institute"/>
            <person name="Tisserant E."/>
            <person name="Malbreil M."/>
            <person name="Kuo A."/>
            <person name="Kohler A."/>
            <person name="Symeonidi A."/>
            <person name="Balestrini R."/>
            <person name="Charron P."/>
            <person name="Duensing N."/>
            <person name="Frei-dit-Frey N."/>
            <person name="Gianinazzi-Pearson V."/>
            <person name="Gilbert B."/>
            <person name="Handa Y."/>
            <person name="Hijri M."/>
            <person name="Kaul R."/>
            <person name="Kawaguchi M."/>
            <person name="Krajinski F."/>
            <person name="Lammers P."/>
            <person name="Lapierre D."/>
            <person name="Masclaux F.G."/>
            <person name="Murat C."/>
            <person name="Morin E."/>
            <person name="Ndikumana S."/>
            <person name="Pagni M."/>
            <person name="Petitpierre D."/>
            <person name="Requena N."/>
            <person name="Rosikiewicz P."/>
            <person name="Riley R."/>
            <person name="Saito K."/>
            <person name="San Clemente H."/>
            <person name="Shapiro H."/>
            <person name="van Tuinen D."/>
            <person name="Becard G."/>
            <person name="Bonfante P."/>
            <person name="Paszkowski U."/>
            <person name="Shachar-Hill Y."/>
            <person name="Young J.P."/>
            <person name="Sanders I.R."/>
            <person name="Henrissat B."/>
            <person name="Rensing S.A."/>
            <person name="Grigoriev I.V."/>
            <person name="Corradi N."/>
            <person name="Roux C."/>
            <person name="Martin F."/>
        </authorList>
    </citation>
    <scope>NUCLEOTIDE SEQUENCE</scope>
    <source>
        <strain evidence="1">DAOM 197198</strain>
    </source>
</reference>
<gene>
    <name evidence="1" type="ORF">GLOINDRAFT_31911</name>
</gene>
<protein>
    <submittedName>
        <fullName evidence="1">Uncharacterized protein</fullName>
    </submittedName>
</protein>
<dbReference type="HOGENOM" id="CLU_2777217_0_0_1"/>
<organism evidence="1">
    <name type="scientific">Rhizophagus irregularis (strain DAOM 181602 / DAOM 197198 / MUCL 43194)</name>
    <name type="common">Arbuscular mycorrhizal fungus</name>
    <name type="synonym">Glomus intraradices</name>
    <dbReference type="NCBI Taxonomy" id="747089"/>
    <lineage>
        <taxon>Eukaryota</taxon>
        <taxon>Fungi</taxon>
        <taxon>Fungi incertae sedis</taxon>
        <taxon>Mucoromycota</taxon>
        <taxon>Glomeromycotina</taxon>
        <taxon>Glomeromycetes</taxon>
        <taxon>Glomerales</taxon>
        <taxon>Glomeraceae</taxon>
        <taxon>Rhizophagus</taxon>
    </lineage>
</organism>
<accession>U9TJA4</accession>
<proteinExistence type="predicted"/>
<dbReference type="AlphaFoldDB" id="U9TJA4"/>
<dbReference type="EMBL" id="KI289401">
    <property type="protein sequence ID" value="ESA08269.1"/>
    <property type="molecule type" value="Genomic_DNA"/>
</dbReference>
<sequence length="69" mass="8129">MRTSEIIWKFCFAFDLITKPFPLIMKEHACTVYFFTRHARYGKSMNLDKTSGSKEHNINTQVKTIKKAK</sequence>
<evidence type="ECO:0000313" key="1">
    <source>
        <dbReference type="EMBL" id="ESA08269.1"/>
    </source>
</evidence>